<dbReference type="Pfam" id="PF14432">
    <property type="entry name" value="DYW_deaminase"/>
    <property type="match status" value="1"/>
</dbReference>
<dbReference type="RefSeq" id="XP_020115179.1">
    <property type="nucleotide sequence ID" value="XM_020259590.1"/>
</dbReference>
<evidence type="ECO:0000259" key="6">
    <source>
        <dbReference type="Pfam" id="PF14432"/>
    </source>
</evidence>
<evidence type="ECO:0000256" key="1">
    <source>
        <dbReference type="ARBA" id="ARBA00006643"/>
    </source>
</evidence>
<dbReference type="GO" id="GO:0008270">
    <property type="term" value="F:zinc ion binding"/>
    <property type="evidence" value="ECO:0007669"/>
    <property type="project" value="InterPro"/>
</dbReference>
<dbReference type="InterPro" id="IPR046849">
    <property type="entry name" value="E2_motif"/>
</dbReference>
<accession>A0A6P5HSH3</accession>
<proteinExistence type="inferred from homology"/>
<dbReference type="PANTHER" id="PTHR47926:SF436">
    <property type="entry name" value="PENTATRICOPEPTIDE REPEAT-CONTAINING PROTEIN ELI1, CHLOROPLASTIC-LIKE ISOFORM X2"/>
    <property type="match status" value="1"/>
</dbReference>
<dbReference type="GO" id="GO:0009451">
    <property type="term" value="P:RNA modification"/>
    <property type="evidence" value="ECO:0007669"/>
    <property type="project" value="InterPro"/>
</dbReference>
<organism evidence="8">
    <name type="scientific">Ananas comosus</name>
    <name type="common">Pineapple</name>
    <name type="synonym">Ananas ananas</name>
    <dbReference type="NCBI Taxonomy" id="4615"/>
    <lineage>
        <taxon>Eukaryota</taxon>
        <taxon>Viridiplantae</taxon>
        <taxon>Streptophyta</taxon>
        <taxon>Embryophyta</taxon>
        <taxon>Tracheophyta</taxon>
        <taxon>Spermatophyta</taxon>
        <taxon>Magnoliopsida</taxon>
        <taxon>Liliopsida</taxon>
        <taxon>Poales</taxon>
        <taxon>Bromeliaceae</taxon>
        <taxon>Bromelioideae</taxon>
        <taxon>Ananas</taxon>
    </lineage>
</organism>
<feature type="repeat" description="PPR" evidence="4">
    <location>
        <begin position="106"/>
        <end position="141"/>
    </location>
</feature>
<name>A0A6P5HSH3_ANACO</name>
<dbReference type="InterPro" id="IPR046848">
    <property type="entry name" value="E_motif"/>
</dbReference>
<feature type="region of interest" description="Disordered" evidence="5">
    <location>
        <begin position="1"/>
        <end position="24"/>
    </location>
</feature>
<dbReference type="InterPro" id="IPR011990">
    <property type="entry name" value="TPR-like_helical_dom_sf"/>
</dbReference>
<dbReference type="FunFam" id="1.25.40.10:FF:000690">
    <property type="entry name" value="Pentatricopeptide repeat-containing protein"/>
    <property type="match status" value="1"/>
</dbReference>
<dbReference type="Pfam" id="PF20431">
    <property type="entry name" value="E_motif"/>
    <property type="match status" value="1"/>
</dbReference>
<dbReference type="Proteomes" id="UP000515123">
    <property type="component" value="Linkage group 25"/>
</dbReference>
<sequence>MLGDHGLRTAPSTASASATPPACMEEEAETEAEMETLVSQHRSLLRSCSRGQSPPSLGQKLHGALLKSGLRLLTPVSSALFHMYAAVGSPSSAIRSFRELALASRSPVDWTALISSLARRHSLPAAALRLFRSMRRSAVPPDAVTLLALLSAASRLADPAAGAGAHLLFLKLGVPFRAPARNAAMDMYAKCGRMGEARRLFDEMREPTVVSWTVLLGGALRWEGLDSGREMFDRMPQKNEVSWTVMSAACVEAGLPREALSLLARMLFGDPPVRNLNHISLCSLLSACSQAGDLTLGRWIHTHVTKTGFSDEHLLLMVGTALIDMYGKCGSINAARRLFDALPQRNVVAWNALLSVLSMHGLGAQVLQLFSVMTAEEPRLQPDDITFVSVLSACGRSGLVDQGRKLFQDLVRIYGLTPKVEHYACMVDLLGRAGHLDEAEMLVRNMPFRPNEVVLGSLLASCSLRGKLELGKQLMQELVAMDPHNTEYHVLLSNLYTSWGMRNEADGLREAMKKRGIRKNPGISYIEIDGHVHNFTAGDKSHPRTREVYAMLDEVIQRLRHRGYVPDAAAQVSPISDGNWDVREEREQALLVHSERLAICLGLINTRAGATLRVFKNLRICLDCHAAIKLISDIYEREIIVRDRNRFHCFKQGTCSCSDYW</sequence>
<dbReference type="Pfam" id="PF20430">
    <property type="entry name" value="Eplus_motif"/>
    <property type="match status" value="1"/>
</dbReference>
<feature type="repeat" description="PPR" evidence="4">
    <location>
        <begin position="177"/>
        <end position="211"/>
    </location>
</feature>
<dbReference type="Gene3D" id="1.25.40.10">
    <property type="entry name" value="Tetratricopeptide repeat domain"/>
    <property type="match status" value="3"/>
</dbReference>
<feature type="domain" description="DYW" evidence="6">
    <location>
        <begin position="583"/>
        <end position="661"/>
    </location>
</feature>
<dbReference type="Pfam" id="PF01535">
    <property type="entry name" value="PPR"/>
    <property type="match status" value="7"/>
</dbReference>
<dbReference type="InterPro" id="IPR002885">
    <property type="entry name" value="PPR_rpt"/>
</dbReference>
<dbReference type="OrthoDB" id="1688675at2759"/>
<evidence type="ECO:0000256" key="4">
    <source>
        <dbReference type="PROSITE-ProRule" id="PRU00708"/>
    </source>
</evidence>
<gene>
    <name evidence="8 9" type="primary">LOC109729002</name>
</gene>
<dbReference type="GO" id="GO:0003729">
    <property type="term" value="F:mRNA binding"/>
    <property type="evidence" value="ECO:0007669"/>
    <property type="project" value="UniProtKB-ARBA"/>
</dbReference>
<evidence type="ECO:0000313" key="7">
    <source>
        <dbReference type="Proteomes" id="UP000515123"/>
    </source>
</evidence>
<dbReference type="InterPro" id="IPR046960">
    <property type="entry name" value="PPR_At4g14850-like_plant"/>
</dbReference>
<dbReference type="GeneID" id="109729002"/>
<dbReference type="RefSeq" id="XP_020115178.1">
    <property type="nucleotide sequence ID" value="XM_020259589.1"/>
</dbReference>
<evidence type="ECO:0000256" key="5">
    <source>
        <dbReference type="SAM" id="MobiDB-lite"/>
    </source>
</evidence>
<evidence type="ECO:0000313" key="9">
    <source>
        <dbReference type="RefSeq" id="XP_020115179.1"/>
    </source>
</evidence>
<comment type="similarity">
    <text evidence="1">Belongs to the PPR family. PCMP-H subfamily.</text>
</comment>
<evidence type="ECO:0000256" key="3">
    <source>
        <dbReference type="ARBA" id="ARBA00022946"/>
    </source>
</evidence>
<reference evidence="8 9" key="2">
    <citation type="submission" date="2025-04" db="UniProtKB">
        <authorList>
            <consortium name="RefSeq"/>
        </authorList>
    </citation>
    <scope>IDENTIFICATION</scope>
    <source>
        <tissue evidence="8 9">Leaf</tissue>
    </source>
</reference>
<dbReference type="InterPro" id="IPR032867">
    <property type="entry name" value="DYW_dom"/>
</dbReference>
<keyword evidence="7" id="KW-1185">Reference proteome</keyword>
<keyword evidence="3" id="KW-0809">Transit peptide</keyword>
<dbReference type="NCBIfam" id="TIGR00756">
    <property type="entry name" value="PPR"/>
    <property type="match status" value="1"/>
</dbReference>
<dbReference type="PANTHER" id="PTHR47926">
    <property type="entry name" value="PENTATRICOPEPTIDE REPEAT-CONTAINING PROTEIN"/>
    <property type="match status" value="1"/>
</dbReference>
<evidence type="ECO:0000256" key="2">
    <source>
        <dbReference type="ARBA" id="ARBA00022737"/>
    </source>
</evidence>
<evidence type="ECO:0000313" key="8">
    <source>
        <dbReference type="RefSeq" id="XP_020115178.1"/>
    </source>
</evidence>
<feature type="compositionally biased region" description="Low complexity" evidence="5">
    <location>
        <begin position="9"/>
        <end position="22"/>
    </location>
</feature>
<dbReference type="AlphaFoldDB" id="A0A6P5HSH3"/>
<dbReference type="PROSITE" id="PS51375">
    <property type="entry name" value="PPR"/>
    <property type="match status" value="3"/>
</dbReference>
<protein>
    <submittedName>
        <fullName evidence="8 9">Pentatricopeptide repeat-containing protein At5g15340, mitochondrial</fullName>
    </submittedName>
</protein>
<reference evidence="7" key="1">
    <citation type="journal article" date="2015" name="Nat. Genet.">
        <title>The pineapple genome and the evolution of CAM photosynthesis.</title>
        <authorList>
            <person name="Ming R."/>
            <person name="VanBuren R."/>
            <person name="Wai C.M."/>
            <person name="Tang H."/>
            <person name="Schatz M.C."/>
            <person name="Bowers J.E."/>
            <person name="Lyons E."/>
            <person name="Wang M.L."/>
            <person name="Chen J."/>
            <person name="Biggers E."/>
            <person name="Zhang J."/>
            <person name="Huang L."/>
            <person name="Zhang L."/>
            <person name="Miao W."/>
            <person name="Zhang J."/>
            <person name="Ye Z."/>
            <person name="Miao C."/>
            <person name="Lin Z."/>
            <person name="Wang H."/>
            <person name="Zhou H."/>
            <person name="Yim W.C."/>
            <person name="Priest H.D."/>
            <person name="Zheng C."/>
            <person name="Woodhouse M."/>
            <person name="Edger P.P."/>
            <person name="Guyot R."/>
            <person name="Guo H.B."/>
            <person name="Guo H."/>
            <person name="Zheng G."/>
            <person name="Singh R."/>
            <person name="Sharma A."/>
            <person name="Min X."/>
            <person name="Zheng Y."/>
            <person name="Lee H."/>
            <person name="Gurtowski J."/>
            <person name="Sedlazeck F.J."/>
            <person name="Harkess A."/>
            <person name="McKain M.R."/>
            <person name="Liao Z."/>
            <person name="Fang J."/>
            <person name="Liu J."/>
            <person name="Zhang X."/>
            <person name="Zhang Q."/>
            <person name="Hu W."/>
            <person name="Qin Y."/>
            <person name="Wang K."/>
            <person name="Chen L.Y."/>
            <person name="Shirley N."/>
            <person name="Lin Y.R."/>
            <person name="Liu L.Y."/>
            <person name="Hernandez A.G."/>
            <person name="Wright C.L."/>
            <person name="Bulone V."/>
            <person name="Tuskan G.A."/>
            <person name="Heath K."/>
            <person name="Zee F."/>
            <person name="Moore P.H."/>
            <person name="Sunkar R."/>
            <person name="Leebens-Mack J.H."/>
            <person name="Mockler T."/>
            <person name="Bennetzen J.L."/>
            <person name="Freeling M."/>
            <person name="Sankoff D."/>
            <person name="Paterson A.H."/>
            <person name="Zhu X."/>
            <person name="Yang X."/>
            <person name="Smith J.A."/>
            <person name="Cushman J.C."/>
            <person name="Paull R.E."/>
            <person name="Yu Q."/>
        </authorList>
    </citation>
    <scope>NUCLEOTIDE SEQUENCE [LARGE SCALE GENOMIC DNA]</scope>
    <source>
        <strain evidence="7">cv. F153</strain>
    </source>
</reference>
<feature type="repeat" description="PPR" evidence="4">
    <location>
        <begin position="383"/>
        <end position="418"/>
    </location>
</feature>
<keyword evidence="2" id="KW-0677">Repeat</keyword>
<dbReference type="Gramene" id="Aco010087.1.mrna1">
    <property type="protein sequence ID" value="Aco010087.1.mrna1.cds1"/>
    <property type="gene ID" value="Aco010087.1.path1"/>
</dbReference>